<accession>A0A9Q3CF89</accession>
<reference evidence="1" key="1">
    <citation type="submission" date="2021-03" db="EMBL/GenBank/DDBJ databases">
        <title>Draft genome sequence of rust myrtle Austropuccinia psidii MF-1, a brazilian biotype.</title>
        <authorList>
            <person name="Quecine M.C."/>
            <person name="Pachon D.M.R."/>
            <person name="Bonatelli M.L."/>
            <person name="Correr F.H."/>
            <person name="Franceschini L.M."/>
            <person name="Leite T.F."/>
            <person name="Margarido G.R.A."/>
            <person name="Almeida C.A."/>
            <person name="Ferrarezi J.A."/>
            <person name="Labate C.A."/>
        </authorList>
    </citation>
    <scope>NUCLEOTIDE SEQUENCE</scope>
    <source>
        <strain evidence="1">MF-1</strain>
    </source>
</reference>
<organism evidence="1 2">
    <name type="scientific">Austropuccinia psidii MF-1</name>
    <dbReference type="NCBI Taxonomy" id="1389203"/>
    <lineage>
        <taxon>Eukaryota</taxon>
        <taxon>Fungi</taxon>
        <taxon>Dikarya</taxon>
        <taxon>Basidiomycota</taxon>
        <taxon>Pucciniomycotina</taxon>
        <taxon>Pucciniomycetes</taxon>
        <taxon>Pucciniales</taxon>
        <taxon>Sphaerophragmiaceae</taxon>
        <taxon>Austropuccinia</taxon>
    </lineage>
</organism>
<protein>
    <submittedName>
        <fullName evidence="1">Uncharacterized protein</fullName>
    </submittedName>
</protein>
<dbReference type="OrthoDB" id="8029976at2759"/>
<dbReference type="AlphaFoldDB" id="A0A9Q3CF89"/>
<name>A0A9Q3CF89_9BASI</name>
<evidence type="ECO:0000313" key="1">
    <source>
        <dbReference type="EMBL" id="MBW0483991.1"/>
    </source>
</evidence>
<comment type="caution">
    <text evidence="1">The sequence shown here is derived from an EMBL/GenBank/DDBJ whole genome shotgun (WGS) entry which is preliminary data.</text>
</comment>
<dbReference type="Proteomes" id="UP000765509">
    <property type="component" value="Unassembled WGS sequence"/>
</dbReference>
<sequence length="231" mass="26582">MVYGMHKLLFFFSQESYWTSVRTSFLLTQPQQQKKWNKANFDEVSLISSRVSHRVFIKVVKHYSKNAHLLWTKLEEQYTSKKAIKRGIVWMQWLKSKYKGNLQEYIDNSGMLMISLGTVNIHVPAELHTFTILGKLSGNPRIHQFVKVLGLNKDLIEKPELVLSKIQDFHNNSKIQEKSSTPSVATALVSESAGPDKITYYCSNGKHNPNCTSHTKEECFAKNPELRPSNH</sequence>
<proteinExistence type="predicted"/>
<evidence type="ECO:0000313" key="2">
    <source>
        <dbReference type="Proteomes" id="UP000765509"/>
    </source>
</evidence>
<keyword evidence="2" id="KW-1185">Reference proteome</keyword>
<dbReference type="Pfam" id="PF14223">
    <property type="entry name" value="Retrotran_gag_2"/>
    <property type="match status" value="1"/>
</dbReference>
<gene>
    <name evidence="1" type="ORF">O181_023706</name>
</gene>
<dbReference type="EMBL" id="AVOT02007475">
    <property type="protein sequence ID" value="MBW0483991.1"/>
    <property type="molecule type" value="Genomic_DNA"/>
</dbReference>